<evidence type="ECO:0000313" key="1">
    <source>
        <dbReference type="EMBL" id="GAH80544.1"/>
    </source>
</evidence>
<organism evidence="1">
    <name type="scientific">marine sediment metagenome</name>
    <dbReference type="NCBI Taxonomy" id="412755"/>
    <lineage>
        <taxon>unclassified sequences</taxon>
        <taxon>metagenomes</taxon>
        <taxon>ecological metagenomes</taxon>
    </lineage>
</organism>
<name>X1JQK1_9ZZZZ</name>
<proteinExistence type="predicted"/>
<protein>
    <submittedName>
        <fullName evidence="1">Uncharacterized protein</fullName>
    </submittedName>
</protein>
<comment type="caution">
    <text evidence="1">The sequence shown here is derived from an EMBL/GenBank/DDBJ whole genome shotgun (WGS) entry which is preliminary data.</text>
</comment>
<reference evidence="1" key="1">
    <citation type="journal article" date="2014" name="Front. Microbiol.">
        <title>High frequency of phylogenetically diverse reductive dehalogenase-homologous genes in deep subseafloor sedimentary metagenomes.</title>
        <authorList>
            <person name="Kawai M."/>
            <person name="Futagami T."/>
            <person name="Toyoda A."/>
            <person name="Takaki Y."/>
            <person name="Nishi S."/>
            <person name="Hori S."/>
            <person name="Arai W."/>
            <person name="Tsubouchi T."/>
            <person name="Morono Y."/>
            <person name="Uchiyama I."/>
            <person name="Ito T."/>
            <person name="Fujiyama A."/>
            <person name="Inagaki F."/>
            <person name="Takami H."/>
        </authorList>
    </citation>
    <scope>NUCLEOTIDE SEQUENCE</scope>
    <source>
        <strain evidence="1">Expedition CK06-06</strain>
    </source>
</reference>
<accession>X1JQK1</accession>
<dbReference type="AlphaFoldDB" id="X1JQK1"/>
<gene>
    <name evidence="1" type="ORF">S03H2_64673</name>
</gene>
<dbReference type="EMBL" id="BARU01042041">
    <property type="protein sequence ID" value="GAH80544.1"/>
    <property type="molecule type" value="Genomic_DNA"/>
</dbReference>
<sequence>MAREISIRKANARELSKRLESRIWYLLIEGTERNYPYTLQEKYQLALEVLRKLE</sequence>